<organism evidence="3 4">
    <name type="scientific">Saitozyma podzolica</name>
    <dbReference type="NCBI Taxonomy" id="1890683"/>
    <lineage>
        <taxon>Eukaryota</taxon>
        <taxon>Fungi</taxon>
        <taxon>Dikarya</taxon>
        <taxon>Basidiomycota</taxon>
        <taxon>Agaricomycotina</taxon>
        <taxon>Tremellomycetes</taxon>
        <taxon>Tremellales</taxon>
        <taxon>Trimorphomycetaceae</taxon>
        <taxon>Saitozyma</taxon>
    </lineage>
</organism>
<feature type="compositionally biased region" description="Basic and acidic residues" evidence="1">
    <location>
        <begin position="388"/>
        <end position="397"/>
    </location>
</feature>
<feature type="compositionally biased region" description="Basic and acidic residues" evidence="1">
    <location>
        <begin position="580"/>
        <end position="597"/>
    </location>
</feature>
<feature type="compositionally biased region" description="Gly residues" evidence="1">
    <location>
        <begin position="401"/>
        <end position="412"/>
    </location>
</feature>
<keyword evidence="2" id="KW-1133">Transmembrane helix</keyword>
<accession>A0A427YL99</accession>
<feature type="compositionally biased region" description="Low complexity" evidence="1">
    <location>
        <begin position="320"/>
        <end position="346"/>
    </location>
</feature>
<evidence type="ECO:0000313" key="3">
    <source>
        <dbReference type="EMBL" id="RSH91846.1"/>
    </source>
</evidence>
<evidence type="ECO:0000313" key="4">
    <source>
        <dbReference type="Proteomes" id="UP000279259"/>
    </source>
</evidence>
<keyword evidence="4" id="KW-1185">Reference proteome</keyword>
<feature type="region of interest" description="Disordered" evidence="1">
    <location>
        <begin position="540"/>
        <end position="623"/>
    </location>
</feature>
<feature type="compositionally biased region" description="Polar residues" evidence="1">
    <location>
        <begin position="417"/>
        <end position="442"/>
    </location>
</feature>
<gene>
    <name evidence="3" type="ORF">EHS25_009216</name>
</gene>
<dbReference type="STRING" id="1890683.A0A427YL99"/>
<proteinExistence type="predicted"/>
<dbReference type="Proteomes" id="UP000279259">
    <property type="component" value="Unassembled WGS sequence"/>
</dbReference>
<dbReference type="OrthoDB" id="2563669at2759"/>
<dbReference type="Gene3D" id="1.20.5.510">
    <property type="entry name" value="Single helix bin"/>
    <property type="match status" value="1"/>
</dbReference>
<sequence length="623" mass="65229">MNITLDDTSPQIFYYSPTVQAGTWSTNHTDDAETPQYFDGTFHGTYANGDYMTLNFNGSAIYVYGGKVSRVESIGVKYSHEGICDAHPRQRSNHGTYGVTLDGGSESYMSGYGNNPLQALLYSAGGLSDSQHTITMTNLPLQTDPPGNATYQWWLDIDYIVITTHTTGQIYTTKIDDSSTYASYSGQGWSGPTAGSHPGYYNSTAHIDGVSGDSMTLRFNGSSVQLFGGINTDHGNYTIALDGVNQPNPFTGTYMQLETQVPRGSSFVMYLTVLTSPVFTASGLTDGPHTIVMATLPVSSSLNNVDFDYAVVNSTINPDGVTGNSTGTNSTTSTANGQGTTSSGGSSTGAIAGGVVGGVVVLAILGVLAWWFMRRKQRGKRVPSSEPIDLKGDEVKPFPHGGAGGAYGGSPGLMGYSASQVHHSQHSLLPSNSDSTPQLSNIPQPPPSIATSYPRSVNPPSTFGGSPNHIPEGMAFLLPDPYHPVGSSAYGGYVSPTAGSVPSGSSVMFMPSAPSAPASVPASVSSGAASAAGEITQHQTLDPTTPTEARKLKSPGSTMSDSNSSFSALTTSPLTRMTVHGREQDLGPMGEVHHEAGEDTLPPNYEQATEPLPNQRPQAESPA</sequence>
<protein>
    <submittedName>
        <fullName evidence="3">Uncharacterized protein</fullName>
    </submittedName>
</protein>
<keyword evidence="2" id="KW-0472">Membrane</keyword>
<feature type="region of interest" description="Disordered" evidence="1">
    <location>
        <begin position="318"/>
        <end position="346"/>
    </location>
</feature>
<dbReference type="AlphaFoldDB" id="A0A427YL99"/>
<evidence type="ECO:0000256" key="1">
    <source>
        <dbReference type="SAM" id="MobiDB-lite"/>
    </source>
</evidence>
<evidence type="ECO:0000256" key="2">
    <source>
        <dbReference type="SAM" id="Phobius"/>
    </source>
</evidence>
<dbReference type="EMBL" id="RSCD01000007">
    <property type="protein sequence ID" value="RSH91846.1"/>
    <property type="molecule type" value="Genomic_DNA"/>
</dbReference>
<comment type="caution">
    <text evidence="3">The sequence shown here is derived from an EMBL/GenBank/DDBJ whole genome shotgun (WGS) entry which is preliminary data.</text>
</comment>
<feature type="transmembrane region" description="Helical" evidence="2">
    <location>
        <begin position="350"/>
        <end position="372"/>
    </location>
</feature>
<feature type="compositionally biased region" description="Polar residues" evidence="1">
    <location>
        <begin position="449"/>
        <end position="465"/>
    </location>
</feature>
<keyword evidence="2" id="KW-0812">Transmembrane</keyword>
<feature type="region of interest" description="Disordered" evidence="1">
    <location>
        <begin position="381"/>
        <end position="468"/>
    </location>
</feature>
<feature type="compositionally biased region" description="Polar residues" evidence="1">
    <location>
        <begin position="555"/>
        <end position="575"/>
    </location>
</feature>
<name>A0A427YL99_9TREE</name>
<dbReference type="Gene3D" id="2.60.120.260">
    <property type="entry name" value="Galactose-binding domain-like"/>
    <property type="match status" value="2"/>
</dbReference>
<reference evidence="3 4" key="1">
    <citation type="submission" date="2018-11" db="EMBL/GenBank/DDBJ databases">
        <title>Genome sequence of Saitozyma podzolica DSM 27192.</title>
        <authorList>
            <person name="Aliyu H."/>
            <person name="Gorte O."/>
            <person name="Ochsenreither K."/>
        </authorList>
    </citation>
    <scope>NUCLEOTIDE SEQUENCE [LARGE SCALE GENOMIC DNA]</scope>
    <source>
        <strain evidence="3 4">DSM 27192</strain>
    </source>
</reference>